<dbReference type="EMBL" id="CAMGYJ010000005">
    <property type="protein sequence ID" value="CAI0419132.1"/>
    <property type="molecule type" value="Genomic_DNA"/>
</dbReference>
<keyword evidence="4 9" id="KW-0863">Zinc-finger</keyword>
<keyword evidence="6" id="KW-0805">Transcription regulation</keyword>
<evidence type="ECO:0000256" key="2">
    <source>
        <dbReference type="ARBA" id="ARBA00022723"/>
    </source>
</evidence>
<dbReference type="Gene3D" id="3.30.160.60">
    <property type="entry name" value="Classic Zinc Finger"/>
    <property type="match status" value="4"/>
</dbReference>
<evidence type="ECO:0000256" key="4">
    <source>
        <dbReference type="ARBA" id="ARBA00022771"/>
    </source>
</evidence>
<feature type="domain" description="C2H2-type" evidence="11">
    <location>
        <begin position="137"/>
        <end position="167"/>
    </location>
</feature>
<dbReference type="GO" id="GO:0003700">
    <property type="term" value="F:DNA-binding transcription factor activity"/>
    <property type="evidence" value="ECO:0007669"/>
    <property type="project" value="TreeGrafter"/>
</dbReference>
<evidence type="ECO:0000259" key="11">
    <source>
        <dbReference type="PROSITE" id="PS50157"/>
    </source>
</evidence>
<name>A0AAV0KBM0_9ROSI</name>
<dbReference type="SUPFAM" id="SSF57667">
    <property type="entry name" value="beta-beta-alpha zinc fingers"/>
    <property type="match status" value="4"/>
</dbReference>
<feature type="domain" description="C2H2-type" evidence="11">
    <location>
        <begin position="80"/>
        <end position="107"/>
    </location>
</feature>
<proteinExistence type="predicted"/>
<feature type="domain" description="C2H2-type" evidence="11">
    <location>
        <begin position="108"/>
        <end position="137"/>
    </location>
</feature>
<evidence type="ECO:0000313" key="12">
    <source>
        <dbReference type="EMBL" id="CAI0419132.1"/>
    </source>
</evidence>
<dbReference type="AlphaFoldDB" id="A0AAV0KBM0"/>
<dbReference type="FunFam" id="3.30.160.60:FF:000100">
    <property type="entry name" value="Zinc finger 45-like"/>
    <property type="match status" value="1"/>
</dbReference>
<feature type="region of interest" description="Disordered" evidence="10">
    <location>
        <begin position="1"/>
        <end position="30"/>
    </location>
</feature>
<keyword evidence="8" id="KW-0539">Nucleus</keyword>
<dbReference type="InterPro" id="IPR013087">
    <property type="entry name" value="Znf_C2H2_type"/>
</dbReference>
<keyword evidence="3" id="KW-0677">Repeat</keyword>
<keyword evidence="13" id="KW-1185">Reference proteome</keyword>
<evidence type="ECO:0000256" key="3">
    <source>
        <dbReference type="ARBA" id="ARBA00022737"/>
    </source>
</evidence>
<comment type="subcellular location">
    <subcellularLocation>
        <location evidence="1">Nucleus</location>
    </subcellularLocation>
</comment>
<dbReference type="PROSITE" id="PS50157">
    <property type="entry name" value="ZINC_FINGER_C2H2_2"/>
    <property type="match status" value="5"/>
</dbReference>
<evidence type="ECO:0000256" key="8">
    <source>
        <dbReference type="ARBA" id="ARBA00023242"/>
    </source>
</evidence>
<dbReference type="GO" id="GO:0080084">
    <property type="term" value="F:5S rDNA binding"/>
    <property type="evidence" value="ECO:0007669"/>
    <property type="project" value="TreeGrafter"/>
</dbReference>
<feature type="domain" description="C2H2-type" evidence="11">
    <location>
        <begin position="175"/>
        <end position="204"/>
    </location>
</feature>
<evidence type="ECO:0000256" key="7">
    <source>
        <dbReference type="ARBA" id="ARBA00023163"/>
    </source>
</evidence>
<sequence length="399" mass="45501">MVGEAEAGKTMEKEMEVGEEEMEVGEEDAPKSRDIRRHFCKYCGICRSKKALIASHILSHHKEEMSEEDSDGEGKEEKSNTCEECGASFRKPAYLKQHLLSHSLERPFRCPVEDCHSSYRRKDHLTRHSLQHKGKLFECPIESCSMEFMYQGNVKRHIEVMHSESSNDVGGSKQCVCEEPGCGKAFKYPSRLKKHQDSHVKLDSVEAMCLEPGCNKHFSNEKCLRAHIQTAHRYMNCEICGSKQLRKNIKRHMRSHEAGSETTERVACHHEGCSLTFSSKTNLNQHVKAAHLNVKPFGCSFPGCGMRFSYKHVRDNHEKSGCHVYSCVSLIYLVLPASPRRWNGTSLIVHISVWLGSQGDFQESDEQFRSRPRGGMKRKCPTVETLLTRKRVSLPPNFD</sequence>
<feature type="compositionally biased region" description="Basic and acidic residues" evidence="10">
    <location>
        <begin position="1"/>
        <end position="16"/>
    </location>
</feature>
<comment type="caution">
    <text evidence="12">The sequence shown here is derived from an EMBL/GenBank/DDBJ whole genome shotgun (WGS) entry which is preliminary data.</text>
</comment>
<dbReference type="GO" id="GO:0005730">
    <property type="term" value="C:nucleolus"/>
    <property type="evidence" value="ECO:0007669"/>
    <property type="project" value="TreeGrafter"/>
</dbReference>
<accession>A0AAV0KBM0</accession>
<keyword evidence="2" id="KW-0479">Metal-binding</keyword>
<dbReference type="GO" id="GO:0006357">
    <property type="term" value="P:regulation of transcription by RNA polymerase II"/>
    <property type="evidence" value="ECO:0007669"/>
    <property type="project" value="TreeGrafter"/>
</dbReference>
<evidence type="ECO:0000313" key="13">
    <source>
        <dbReference type="Proteomes" id="UP001154282"/>
    </source>
</evidence>
<evidence type="ECO:0000256" key="1">
    <source>
        <dbReference type="ARBA" id="ARBA00004123"/>
    </source>
</evidence>
<dbReference type="SMART" id="SM00355">
    <property type="entry name" value="ZnF_C2H2"/>
    <property type="match status" value="9"/>
</dbReference>
<dbReference type="Proteomes" id="UP001154282">
    <property type="component" value="Unassembled WGS sequence"/>
</dbReference>
<keyword evidence="5" id="KW-0862">Zinc</keyword>
<dbReference type="Pfam" id="PF00096">
    <property type="entry name" value="zf-C2H2"/>
    <property type="match status" value="4"/>
</dbReference>
<reference evidence="12" key="1">
    <citation type="submission" date="2022-08" db="EMBL/GenBank/DDBJ databases">
        <authorList>
            <person name="Gutierrez-Valencia J."/>
        </authorList>
    </citation>
    <scope>NUCLEOTIDE SEQUENCE</scope>
</reference>
<evidence type="ECO:0000256" key="6">
    <source>
        <dbReference type="ARBA" id="ARBA00023015"/>
    </source>
</evidence>
<feature type="compositionally biased region" description="Acidic residues" evidence="10">
    <location>
        <begin position="17"/>
        <end position="27"/>
    </location>
</feature>
<protein>
    <recommendedName>
        <fullName evidence="11">C2H2-type domain-containing protein</fullName>
    </recommendedName>
</protein>
<dbReference type="PANTHER" id="PTHR46179">
    <property type="entry name" value="ZINC FINGER PROTEIN"/>
    <property type="match status" value="1"/>
</dbReference>
<dbReference type="InterPro" id="IPR036236">
    <property type="entry name" value="Znf_C2H2_sf"/>
</dbReference>
<dbReference type="InterPro" id="IPR051061">
    <property type="entry name" value="Zinc_finger_trans_reg"/>
</dbReference>
<gene>
    <name evidence="12" type="ORF">LITE_LOCUS17878</name>
</gene>
<evidence type="ECO:0000256" key="10">
    <source>
        <dbReference type="SAM" id="MobiDB-lite"/>
    </source>
</evidence>
<keyword evidence="7" id="KW-0804">Transcription</keyword>
<evidence type="ECO:0000256" key="9">
    <source>
        <dbReference type="PROSITE-ProRule" id="PRU00042"/>
    </source>
</evidence>
<organism evidence="12 13">
    <name type="scientific">Linum tenue</name>
    <dbReference type="NCBI Taxonomy" id="586396"/>
    <lineage>
        <taxon>Eukaryota</taxon>
        <taxon>Viridiplantae</taxon>
        <taxon>Streptophyta</taxon>
        <taxon>Embryophyta</taxon>
        <taxon>Tracheophyta</taxon>
        <taxon>Spermatophyta</taxon>
        <taxon>Magnoliopsida</taxon>
        <taxon>eudicotyledons</taxon>
        <taxon>Gunneridae</taxon>
        <taxon>Pentapetalae</taxon>
        <taxon>rosids</taxon>
        <taxon>fabids</taxon>
        <taxon>Malpighiales</taxon>
        <taxon>Linaceae</taxon>
        <taxon>Linum</taxon>
    </lineage>
</organism>
<evidence type="ECO:0000256" key="5">
    <source>
        <dbReference type="ARBA" id="ARBA00022833"/>
    </source>
</evidence>
<dbReference type="PROSITE" id="PS00028">
    <property type="entry name" value="ZINC_FINGER_C2H2_1"/>
    <property type="match status" value="7"/>
</dbReference>
<dbReference type="PANTHER" id="PTHR46179:SF13">
    <property type="entry name" value="C2H2-TYPE DOMAIN-CONTAINING PROTEIN"/>
    <property type="match status" value="1"/>
</dbReference>
<feature type="domain" description="C2H2-type" evidence="11">
    <location>
        <begin position="266"/>
        <end position="296"/>
    </location>
</feature>
<dbReference type="GO" id="GO:0008270">
    <property type="term" value="F:zinc ion binding"/>
    <property type="evidence" value="ECO:0007669"/>
    <property type="project" value="UniProtKB-KW"/>
</dbReference>